<reference evidence="2" key="1">
    <citation type="submission" date="2021-02" db="EMBL/GenBank/DDBJ databases">
        <authorList>
            <person name="Dougan E. K."/>
            <person name="Rhodes N."/>
            <person name="Thang M."/>
            <person name="Chan C."/>
        </authorList>
    </citation>
    <scope>NUCLEOTIDE SEQUENCE</scope>
</reference>
<keyword evidence="3" id="KW-1185">Reference proteome</keyword>
<dbReference type="OrthoDB" id="406889at2759"/>
<gene>
    <name evidence="2" type="ORF">SNEC2469_LOCUS5296</name>
</gene>
<name>A0A812LS71_9DINO</name>
<evidence type="ECO:0000313" key="3">
    <source>
        <dbReference type="Proteomes" id="UP000601435"/>
    </source>
</evidence>
<proteinExistence type="predicted"/>
<feature type="region of interest" description="Disordered" evidence="1">
    <location>
        <begin position="41"/>
        <end position="74"/>
    </location>
</feature>
<dbReference type="Proteomes" id="UP000601435">
    <property type="component" value="Unassembled WGS sequence"/>
</dbReference>
<protein>
    <submittedName>
        <fullName evidence="2">Uncharacterized protein</fullName>
    </submittedName>
</protein>
<dbReference type="AlphaFoldDB" id="A0A812LS71"/>
<dbReference type="EMBL" id="CAJNJA010009948">
    <property type="protein sequence ID" value="CAE7252280.1"/>
    <property type="molecule type" value="Genomic_DNA"/>
</dbReference>
<evidence type="ECO:0000313" key="2">
    <source>
        <dbReference type="EMBL" id="CAE7252280.1"/>
    </source>
</evidence>
<organism evidence="2 3">
    <name type="scientific">Symbiodinium necroappetens</name>
    <dbReference type="NCBI Taxonomy" id="1628268"/>
    <lineage>
        <taxon>Eukaryota</taxon>
        <taxon>Sar</taxon>
        <taxon>Alveolata</taxon>
        <taxon>Dinophyceae</taxon>
        <taxon>Suessiales</taxon>
        <taxon>Symbiodiniaceae</taxon>
        <taxon>Symbiodinium</taxon>
    </lineage>
</organism>
<comment type="caution">
    <text evidence="2">The sequence shown here is derived from an EMBL/GenBank/DDBJ whole genome shotgun (WGS) entry which is preliminary data.</text>
</comment>
<evidence type="ECO:0000256" key="1">
    <source>
        <dbReference type="SAM" id="MobiDB-lite"/>
    </source>
</evidence>
<sequence length="279" mass="30382">MPPYAFLANVLCGRSSFGKARCTFLHVAPLAGAIWLPSTRPAVEPRTRSPPDSFHSLGRESRKHSRTPLRAKVWSDEQGREVWRNCVAAEYPVCEAMAQASVAHHTGSAGDGPVEPRTRHGGCWLISQAAASTAQLDNASALEITAEEEICKNIAADAGTNGPTLNGALAEHSWAAFAARETPWRQKDTWVAREAEVPRSHPSRCPGVRGEEEEEEGDVYDELVELHSLSLLLLPAEVYHSQWMASSPKHAGEFWVCLSIEVEQVGCRGLVKGLCIVAL</sequence>
<accession>A0A812LS71</accession>